<feature type="compositionally biased region" description="Basic and acidic residues" evidence="4">
    <location>
        <begin position="61"/>
        <end position="73"/>
    </location>
</feature>
<evidence type="ECO:0000256" key="4">
    <source>
        <dbReference type="SAM" id="MobiDB-lite"/>
    </source>
</evidence>
<reference evidence="7" key="1">
    <citation type="journal article" date="2021" name="Mol. Ecol. Resour.">
        <title>Apolygus lucorum genome provides insights into omnivorousness and mesophyll feeding.</title>
        <authorList>
            <person name="Liu Y."/>
            <person name="Liu H."/>
            <person name="Wang H."/>
            <person name="Huang T."/>
            <person name="Liu B."/>
            <person name="Yang B."/>
            <person name="Yin L."/>
            <person name="Li B."/>
            <person name="Zhang Y."/>
            <person name="Zhang S."/>
            <person name="Jiang F."/>
            <person name="Zhang X."/>
            <person name="Ren Y."/>
            <person name="Wang B."/>
            <person name="Wang S."/>
            <person name="Lu Y."/>
            <person name="Wu K."/>
            <person name="Fan W."/>
            <person name="Wang G."/>
        </authorList>
    </citation>
    <scope>NUCLEOTIDE SEQUENCE</scope>
    <source>
        <strain evidence="7">12Hb</strain>
    </source>
</reference>
<protein>
    <recommendedName>
        <fullName evidence="6">HTH CENPB-type domain-containing protein</fullName>
    </recommendedName>
</protein>
<feature type="domain" description="HTH CENPB-type" evidence="6">
    <location>
        <begin position="1435"/>
        <end position="1510"/>
    </location>
</feature>
<feature type="region of interest" description="Disordered" evidence="4">
    <location>
        <begin position="712"/>
        <end position="755"/>
    </location>
</feature>
<keyword evidence="8" id="KW-1185">Reference proteome</keyword>
<organism evidence="7 8">
    <name type="scientific">Apolygus lucorum</name>
    <name type="common">Small green plant bug</name>
    <name type="synonym">Lygocoris lucorum</name>
    <dbReference type="NCBI Taxonomy" id="248454"/>
    <lineage>
        <taxon>Eukaryota</taxon>
        <taxon>Metazoa</taxon>
        <taxon>Ecdysozoa</taxon>
        <taxon>Arthropoda</taxon>
        <taxon>Hexapoda</taxon>
        <taxon>Insecta</taxon>
        <taxon>Pterygota</taxon>
        <taxon>Neoptera</taxon>
        <taxon>Paraneoptera</taxon>
        <taxon>Hemiptera</taxon>
        <taxon>Heteroptera</taxon>
        <taxon>Panheteroptera</taxon>
        <taxon>Cimicomorpha</taxon>
        <taxon>Miridae</taxon>
        <taxon>Mirini</taxon>
        <taxon>Apolygus</taxon>
    </lineage>
</organism>
<gene>
    <name evidence="7" type="ORF">GE061_007804</name>
</gene>
<feature type="region of interest" description="Disordered" evidence="4">
    <location>
        <begin position="816"/>
        <end position="836"/>
    </location>
</feature>
<dbReference type="PROSITE" id="PS51253">
    <property type="entry name" value="HTH_CENPB"/>
    <property type="match status" value="1"/>
</dbReference>
<dbReference type="SUPFAM" id="SSF50494">
    <property type="entry name" value="Trypsin-like serine proteases"/>
    <property type="match status" value="3"/>
</dbReference>
<evidence type="ECO:0000313" key="8">
    <source>
        <dbReference type="Proteomes" id="UP000466442"/>
    </source>
</evidence>
<name>A0A8S9WPK4_APOLU</name>
<feature type="chain" id="PRO_5035783235" description="HTH CENPB-type domain-containing protein" evidence="5">
    <location>
        <begin position="23"/>
        <end position="2418"/>
    </location>
</feature>
<comment type="caution">
    <text evidence="7">The sequence shown here is derived from an EMBL/GenBank/DDBJ whole genome shotgun (WGS) entry which is preliminary data.</text>
</comment>
<evidence type="ECO:0000259" key="6">
    <source>
        <dbReference type="PROSITE" id="PS51253"/>
    </source>
</evidence>
<evidence type="ECO:0000256" key="5">
    <source>
        <dbReference type="SAM" id="SignalP"/>
    </source>
</evidence>
<keyword evidence="1" id="KW-0238">DNA-binding</keyword>
<dbReference type="Gene3D" id="2.40.10.10">
    <property type="entry name" value="Trypsin-like serine proteases"/>
    <property type="match status" value="3"/>
</dbReference>
<feature type="region of interest" description="Disordered" evidence="4">
    <location>
        <begin position="30"/>
        <end position="73"/>
    </location>
</feature>
<feature type="compositionally biased region" description="Basic and acidic residues" evidence="4">
    <location>
        <begin position="1672"/>
        <end position="1683"/>
    </location>
</feature>
<accession>A0A8S9WPK4</accession>
<dbReference type="EMBL" id="WIXP02000016">
    <property type="protein sequence ID" value="KAF6198058.1"/>
    <property type="molecule type" value="Genomic_DNA"/>
</dbReference>
<proteinExistence type="inferred from homology"/>
<feature type="signal peptide" evidence="5">
    <location>
        <begin position="1"/>
        <end position="22"/>
    </location>
</feature>
<dbReference type="InterPro" id="IPR006600">
    <property type="entry name" value="HTH_CenpB_DNA-bd_dom"/>
</dbReference>
<dbReference type="Proteomes" id="UP000466442">
    <property type="component" value="Linkage Group LG16"/>
</dbReference>
<dbReference type="InterPro" id="IPR043504">
    <property type="entry name" value="Peptidase_S1_PA_chymotrypsin"/>
</dbReference>
<evidence type="ECO:0000256" key="2">
    <source>
        <dbReference type="ARBA" id="ARBA00023157"/>
    </source>
</evidence>
<sequence>MHAYTCLLCLVELLTTIGASLSEQLTPQSWTEAREEMWQEDGNEKQADPPSNDNPKSKRQTIPDKYIDSGSYQRDKYYGDRGQVLVSLTNKYPDKYKNKNLKLTYGVRIQPRLVLTVCSAVTYSPNEDYRVTYDNHYKTAQPVTKVNPADVIINILNTEKVDTIPIIEILIHPRCNNQYLFDLAIVATEIPLPGSRNVWIHSAENLLFRRNLDRVVAAQAVLGKCSVSVYKLNKPTKTALIGFVSVKFQHWDGCRSSICAYWSRIKTRPSNTGSPDENRCNNLYNGTRICLRWDVPQSLCALGMGTPIFCDVGNIHGLMGFIVTETYNCNSFDDQNAIMQGVNDGIDWIRKTLSSRLQGDYEDSIPPWMKNARGKVSNGFIPRLKPTLQTVKPTYNPDRPSIGFNNFIGNQLLSVVNVYYKSALRCRGTLVSSDLVVVPCSCITHSPYSHIDTEGEDFISLQRAVKLLEPLTDFGVSLMVNGSSPALVPGSFGVHKKCNSHYLFDSGLVQIPEALPNYKLAWVMTSQPELFRSLLFLTSVADASMGNDCYWLREEVVPIFMGGHSLFRKAKIRFVPWTQCIQDVCPSKLWFTHQKGRCYGPSEPLRSSLYCFESMVADMPACRIPHGTPIFCNVEQSRGFVGFVTTALDINFNNTCFQRPPSNQRSVMVAIDQNLASYGKFLWIKEVELRARGKQQGYSFCQSNADILAAAGEQAEEASPVDHPLPPHPEEPHLPYDADDADGAAAASSAPPLSTQEVPAHELFGRSAHRLDFVASMHSYTCLLCLVELLTTIGASLGEQLTPQSWAEAPYEMWQKGGDKQEADPPSNVNPKSKRQAIPDKYIDSGSYQRDKYYGDRGQVLVSLTNKYPDKYKNKNLKLTYGVRIQPRLVLTVCSAVTYSYNQNYRVTFDNHYRTAQKVTKVNPADVTINILSSEKVDTIPIIEILIHPRCNNQYLFDLAIVATEIPLPGSRNVWIHSAENLLFRRNLDRVVAAQAVLGKCSVSVYKSNKDTGITLIGFVSVKFQHWDGCRSSVCPYWSLNKDSRPPRRTSDENRCANSYNGTRMCMTWDVPQSLCALGMGTPIFCDVGNIHGLMGFIVTETYNCNNFDDQNAIMQGVNDGIDWIRKTLSSRLQGDYEDFIPPWMKNARGKVYDSFIPRIKPTLRTVKPPHNPDRPSIQFNNFIGNQLFSVINVYYKEAFRCQGTLVSSNLIVVPCSCITTFAYSHRDVIHEDFISLQRAVNLLSPLKDLRVSLMINGSRPFVVPKTLIQHERCNTHYLFDSGLIEIPEVLPNYKLAWVMTSQAGLFKKLLYLTSVADASMGNDCYWLRKELVPIFMGGHSHFKKAKIRFVFLRRPKLAVCLRKMPSRLRKKTNAKKDMKCRTKPSPSPPYTEEQMRAAVQQVLEGKPMAAAVRDNCVPRTSLLYKAKGLRPLEKKMGPKTILTSHEEKFIENWVLSISKAGFPATRVELLDSVQRLLGEIQRENPFTQNRQGKKWLECFLKRHPSVTLRTPQLFLKSVPWTQCTQDVCPSELWFIYQKARCYGASAPLDSSLYCFESMVADMPACRIPHGTPIFCNVEQTRGFVGFVTTALDLNFNNTCLHRPPLNQRSVMVAIDQNLASYGKFLWIKEVEVKARWKQQGYSSCLSNLLTTIGASLSEQLTTQSWAEAREEMWQEDGSEKQADPPINVNQKSKRQTIPDEYVDSGSYQQDKYYGDRGEVLVSLMNRNPQKYFNKGLKLTYGVRIQSRLVLTVCSAVTYSPDVKYRVTYNYHYRRAQPVTKVNPADVTINILSSQRSNSIPITEILIHPRCNNQYLFDLAIVATKQPLPGSRNVWIHSAENLLFRRNLDRVVAAHAVLGKCSVSVYKFNQITQAALIGFVSVKFQHWDGCRSSVCAYWSPNNDPIPRPPRRPRPPQRGSDEGRCGNLYNGTRMCLTWDVPQSLCALGMGTPIFCDVGNIHGLMGFIVTETYDCNSFDGHNAIMQGANDGIDWIRKTLSSRLQGDYEDSIPPWMKNARGQVIDGFVPRIKPKLHTVKPPRNPDIPSIGYNNFIGNQLFSVVNVYYKQAFRCLGTLVTSDLIVVPCSCISTSPIGTDVTKSSFIEHQEKVILLEPLKDFEVSLMANGSYPSLVPEAIVVHKQCNSHYLFDSGLIEIPEALPNYKLAWVMTSQAGLFRKLLYLTSVADASMGNDCYWLRREGAPIFTGERAHFRRSKIRFVPWTECTQDVCPSRLWFTYQQDRCFGPAEPLKSSLHCFESVVKKSPACGIAHGTPIFCNVEQTRGFVGFVTIALDLNFNELCTSRPPSRQRSVMVAIDQYLESYGKFLWIQEVELSARAKQGYSSNYSCSMVLGRREANIRPPEVEPPALEEDRKAIFFQAPTVASHWPLKTLCGDASPISDQKSYIFDKESPILNKESPI</sequence>
<evidence type="ECO:0000256" key="1">
    <source>
        <dbReference type="ARBA" id="ARBA00023125"/>
    </source>
</evidence>
<dbReference type="InterPro" id="IPR009003">
    <property type="entry name" value="Peptidase_S1_PA"/>
</dbReference>
<comment type="similarity">
    <text evidence="3">Belongs to the peptidase S1 family. CLIP subfamily.</text>
</comment>
<evidence type="ECO:0000313" key="7">
    <source>
        <dbReference type="EMBL" id="KAF6198058.1"/>
    </source>
</evidence>
<dbReference type="GO" id="GO:0003677">
    <property type="term" value="F:DNA binding"/>
    <property type="evidence" value="ECO:0007669"/>
    <property type="project" value="UniProtKB-KW"/>
</dbReference>
<dbReference type="InterPro" id="IPR051487">
    <property type="entry name" value="Ser/Thr_Proteases_Immune/Dev"/>
</dbReference>
<feature type="region of interest" description="Disordered" evidence="4">
    <location>
        <begin position="1372"/>
        <end position="1393"/>
    </location>
</feature>
<feature type="compositionally biased region" description="Basic and acidic residues" evidence="4">
    <location>
        <begin position="32"/>
        <end position="47"/>
    </location>
</feature>
<keyword evidence="5" id="KW-0732">Signal</keyword>
<feature type="region of interest" description="Disordered" evidence="4">
    <location>
        <begin position="1672"/>
        <end position="1701"/>
    </location>
</feature>
<keyword evidence="2" id="KW-1015">Disulfide bond</keyword>
<dbReference type="PANTHER" id="PTHR24256">
    <property type="entry name" value="TRYPTASE-RELATED"/>
    <property type="match status" value="1"/>
</dbReference>
<evidence type="ECO:0000256" key="3">
    <source>
        <dbReference type="ARBA" id="ARBA00024195"/>
    </source>
</evidence>